<feature type="transmembrane region" description="Helical" evidence="1">
    <location>
        <begin position="413"/>
        <end position="433"/>
    </location>
</feature>
<gene>
    <name evidence="2" type="ORF">CHUDEA3_1800</name>
    <name evidence="3" type="ORF">GY17_00002702</name>
</gene>
<evidence type="ECO:0000313" key="4">
    <source>
        <dbReference type="Proteomes" id="UP001429100"/>
    </source>
</evidence>
<proteinExistence type="predicted"/>
<feature type="transmembrane region" description="Helical" evidence="1">
    <location>
        <begin position="22"/>
        <end position="47"/>
    </location>
</feature>
<dbReference type="Proteomes" id="UP000199752">
    <property type="component" value="Chromosome 3"/>
</dbReference>
<dbReference type="VEuPathDB" id="CryptoDB:Chro.30214"/>
<dbReference type="SUPFAM" id="SSF103473">
    <property type="entry name" value="MFS general substrate transporter"/>
    <property type="match status" value="1"/>
</dbReference>
<accession>A0A0S4TF58</accession>
<dbReference type="EMBL" id="LN877949">
    <property type="protein sequence ID" value="CUV05050.1"/>
    <property type="molecule type" value="Genomic_DNA"/>
</dbReference>
<feature type="transmembrane region" description="Helical" evidence="1">
    <location>
        <begin position="513"/>
        <end position="533"/>
    </location>
</feature>
<feature type="transmembrane region" description="Helical" evidence="1">
    <location>
        <begin position="53"/>
        <end position="73"/>
    </location>
</feature>
<dbReference type="AlphaFoldDB" id="A0A0S4TF58"/>
<dbReference type="VEuPathDB" id="CryptoDB:GY17_00002702"/>
<keyword evidence="1" id="KW-0812">Transmembrane</keyword>
<feature type="transmembrane region" description="Helical" evidence="1">
    <location>
        <begin position="344"/>
        <end position="362"/>
    </location>
</feature>
<reference evidence="2" key="2">
    <citation type="submission" date="2015-08" db="EMBL/GenBank/DDBJ databases">
        <authorList>
            <person name="Babu N.S."/>
            <person name="Beckwith C.J."/>
            <person name="Beseler K.G."/>
            <person name="Brison A."/>
            <person name="Carone J.V."/>
            <person name="Caskin T.P."/>
            <person name="Diamond M."/>
            <person name="Durham M.E."/>
            <person name="Foxe J.M."/>
            <person name="Go M."/>
            <person name="Henderson B.A."/>
            <person name="Jones I.B."/>
            <person name="McGettigan J.A."/>
            <person name="Micheletti S.J."/>
            <person name="Nasrallah M.E."/>
            <person name="Ortiz D."/>
            <person name="Piller C.R."/>
            <person name="Privatt S.R."/>
            <person name="Schneider S.L."/>
            <person name="Sharp S."/>
            <person name="Smith T.C."/>
            <person name="Stanton J.D."/>
            <person name="Ullery H.E."/>
            <person name="Wilson R.J."/>
            <person name="Serrano M.G."/>
            <person name="Buck G."/>
            <person name="Lee V."/>
            <person name="Wang Y."/>
            <person name="Carvalho R."/>
            <person name="Voegtly L."/>
            <person name="Shi R."/>
            <person name="Duckworth R."/>
            <person name="Johnson A."/>
            <person name="Loviza R."/>
            <person name="Walstead R."/>
            <person name="Shah Z."/>
            <person name="Kiflezghi M."/>
            <person name="Wade K."/>
            <person name="Ball S.L."/>
            <person name="Bradley K.W."/>
            <person name="Asai D.J."/>
            <person name="Bowman C.A."/>
            <person name="Russell D.A."/>
            <person name="Pope W.H."/>
            <person name="Jacobs-Sera D."/>
            <person name="Hendrix R.W."/>
            <person name="Hatfull G.F."/>
        </authorList>
    </citation>
    <scope>NUCLEOTIDE SEQUENCE [LARGE SCALE GENOMIC DNA]</scope>
</reference>
<reference evidence="3 4" key="3">
    <citation type="submission" date="2017-10" db="EMBL/GenBank/DDBJ databases">
        <title>Consistent, comparative and evidence-based genome annotation and re-annotation for the closely-related species, Cryptosporidium parvum, C. hominis and C. tyzzeri.</title>
        <authorList>
            <person name="Baptista R.P."/>
            <person name="Li Y."/>
            <person name="Sateriale A."/>
            <person name="Striepen B."/>
            <person name="Kissinger J.C."/>
        </authorList>
    </citation>
    <scope>NUCLEOTIDE SEQUENCE [LARGE SCALE GENOMIC DNA]</scope>
    <source>
        <strain evidence="3">30976</strain>
    </source>
</reference>
<keyword evidence="1" id="KW-0472">Membrane</keyword>
<reference evidence="3 4" key="1">
    <citation type="submission" date="2014-11" db="EMBL/GenBank/DDBJ databases">
        <title>Comparative genomic analysis of Cryptosporidium hominis reveals occurrence of genetic recombination in virulent subtypes.</title>
        <authorList>
            <person name="Guo Y."/>
            <person name="Tang K."/>
            <person name="Frace M."/>
            <person name="Li N."/>
            <person name="Roellig D.M."/>
            <person name="Sammons S."/>
            <person name="Knipe K."/>
            <person name="Rowe L."/>
            <person name="Feng Y."/>
            <person name="Xiao L."/>
        </authorList>
    </citation>
    <scope>NUCLEOTIDE SEQUENCE [LARGE SCALE GENOMIC DNA]</scope>
    <source>
        <strain evidence="3">30976</strain>
    </source>
</reference>
<keyword evidence="1" id="KW-1133">Transmembrane helix</keyword>
<evidence type="ECO:0000313" key="2">
    <source>
        <dbReference type="EMBL" id="CUV05050.1"/>
    </source>
</evidence>
<feature type="transmembrane region" description="Helical" evidence="1">
    <location>
        <begin position="382"/>
        <end position="401"/>
    </location>
</feature>
<feature type="transmembrane region" description="Helical" evidence="1">
    <location>
        <begin position="186"/>
        <end position="203"/>
    </location>
</feature>
<evidence type="ECO:0000256" key="1">
    <source>
        <dbReference type="SAM" id="Phobius"/>
    </source>
</evidence>
<sequence length="561" mass="64693">MDNTSLLRAEGGFVPPERNSKLYMMLLILISSWANSCITMIWPLLVVGDYLRLPFQAIMFLIEGLLCFFLGMTSDLKSKKTSLKYSLKIMLGSVLAVLLIVVTNLFIETKFLKLDILRYSGRSGGFYVFNSETLNDNILIFDETTNIMNNIHREEADLAPGSSEMNFGNKVELDENNSNLQLKPDSVSVLVFTLILFAICCILQSSSNSMYYNLNILIVDSSIDDYNTRYSNSYIDYAGWSEICFYNIGSYLSLLISRLTFISILELLTQKNLKFSNRTIEIDYIHIYCFNLLVLLIMIPFGYYLVEHKLKLNFTNNSIYQINYQNIKQYSTSIQEFMGDKSNLFWFLVIPYWIIYFIQSGNNFHKWIVIDQTAFNIEWWELYSFIYEAIISLILSIFLAYMSNKFSPVILQVYCFAILSMVSFGLTLCTYMLHEIPVKTFTDFISAFTLCHGIFHISCVVPSINALYFSIKFTPSEIKSMVLAIIHTILLSAPILDQIINNYSFKLINISEKFLLITAINLIGIIYTGLFMAKQSIEESSFRTSLELLPVYNYHENKTIK</sequence>
<dbReference type="EMBL" id="JTAI01000028">
    <property type="protein sequence ID" value="PPS92894.1"/>
    <property type="molecule type" value="Genomic_DNA"/>
</dbReference>
<dbReference type="Proteomes" id="UP001429100">
    <property type="component" value="Unassembled WGS sequence"/>
</dbReference>
<organism evidence="2">
    <name type="scientific">Cryptosporidium hominis</name>
    <dbReference type="NCBI Taxonomy" id="237895"/>
    <lineage>
        <taxon>Eukaryota</taxon>
        <taxon>Sar</taxon>
        <taxon>Alveolata</taxon>
        <taxon>Apicomplexa</taxon>
        <taxon>Conoidasida</taxon>
        <taxon>Coccidia</taxon>
        <taxon>Eucoccidiorida</taxon>
        <taxon>Eimeriorina</taxon>
        <taxon>Cryptosporidiidae</taxon>
        <taxon>Cryptosporidium</taxon>
    </lineage>
</organism>
<feature type="transmembrane region" description="Helical" evidence="1">
    <location>
        <begin position="85"/>
        <end position="107"/>
    </location>
</feature>
<feature type="transmembrane region" description="Helical" evidence="1">
    <location>
        <begin position="481"/>
        <end position="501"/>
    </location>
</feature>
<name>A0A0S4TF58_CRYHO</name>
<feature type="transmembrane region" description="Helical" evidence="1">
    <location>
        <begin position="445"/>
        <end position="469"/>
    </location>
</feature>
<dbReference type="VEuPathDB" id="CryptoDB:CHUDEA3_1800"/>
<dbReference type="InterPro" id="IPR036259">
    <property type="entry name" value="MFS_trans_sf"/>
</dbReference>
<protein>
    <submittedName>
        <fullName evidence="3">Major facilitator superfamily</fullName>
    </submittedName>
</protein>
<evidence type="ECO:0000313" key="3">
    <source>
        <dbReference type="EMBL" id="PPS92894.1"/>
    </source>
</evidence>
<dbReference type="VEuPathDB" id="CryptoDB:ChTU502y2012_414g0190"/>
<keyword evidence="4" id="KW-1185">Reference proteome</keyword>
<feature type="transmembrane region" description="Helical" evidence="1">
    <location>
        <begin position="285"/>
        <end position="306"/>
    </location>
</feature>
<feature type="transmembrane region" description="Helical" evidence="1">
    <location>
        <begin position="243"/>
        <end position="265"/>
    </location>
</feature>